<sequence>MVRFTVSASYHFLISRNLLSLTIHSMDPSPHTLVIFPNSSIYHCKTIVSQDQFQTL</sequence>
<dbReference type="EMBL" id="GGEC01031676">
    <property type="protein sequence ID" value="MBX12160.1"/>
    <property type="molecule type" value="Transcribed_RNA"/>
</dbReference>
<reference evidence="1" key="1">
    <citation type="submission" date="2018-02" db="EMBL/GenBank/DDBJ databases">
        <title>Rhizophora mucronata_Transcriptome.</title>
        <authorList>
            <person name="Meera S.P."/>
            <person name="Sreeshan A."/>
            <person name="Augustine A."/>
        </authorList>
    </citation>
    <scope>NUCLEOTIDE SEQUENCE</scope>
    <source>
        <tissue evidence="1">Leaf</tissue>
    </source>
</reference>
<accession>A0A2P2L2E7</accession>
<organism evidence="1">
    <name type="scientific">Rhizophora mucronata</name>
    <name type="common">Asiatic mangrove</name>
    <dbReference type="NCBI Taxonomy" id="61149"/>
    <lineage>
        <taxon>Eukaryota</taxon>
        <taxon>Viridiplantae</taxon>
        <taxon>Streptophyta</taxon>
        <taxon>Embryophyta</taxon>
        <taxon>Tracheophyta</taxon>
        <taxon>Spermatophyta</taxon>
        <taxon>Magnoliopsida</taxon>
        <taxon>eudicotyledons</taxon>
        <taxon>Gunneridae</taxon>
        <taxon>Pentapetalae</taxon>
        <taxon>rosids</taxon>
        <taxon>fabids</taxon>
        <taxon>Malpighiales</taxon>
        <taxon>Rhizophoraceae</taxon>
        <taxon>Rhizophora</taxon>
    </lineage>
</organism>
<name>A0A2P2L2E7_RHIMU</name>
<dbReference type="AlphaFoldDB" id="A0A2P2L2E7"/>
<evidence type="ECO:0000313" key="1">
    <source>
        <dbReference type="EMBL" id="MBX12160.1"/>
    </source>
</evidence>
<protein>
    <submittedName>
        <fullName evidence="1">LRR-RLK</fullName>
    </submittedName>
</protein>
<proteinExistence type="predicted"/>